<gene>
    <name evidence="2" type="ORF">ACFO3L_10740</name>
</gene>
<keyword evidence="3" id="KW-1185">Reference proteome</keyword>
<evidence type="ECO:0000313" key="3">
    <source>
        <dbReference type="Proteomes" id="UP001596026"/>
    </source>
</evidence>
<dbReference type="Pfam" id="PF13518">
    <property type="entry name" value="HTH_28"/>
    <property type="match status" value="1"/>
</dbReference>
<dbReference type="Proteomes" id="UP001596026">
    <property type="component" value="Unassembled WGS sequence"/>
</dbReference>
<name>A0ABV9M6T0_9ENTE</name>
<dbReference type="EMBL" id="JBHSGT010000063">
    <property type="protein sequence ID" value="MFC4711079.1"/>
    <property type="molecule type" value="Genomic_DNA"/>
</dbReference>
<organism evidence="2 3">
    <name type="scientific">Enterococcus eurekensis</name>
    <dbReference type="NCBI Taxonomy" id="1159753"/>
    <lineage>
        <taxon>Bacteria</taxon>
        <taxon>Bacillati</taxon>
        <taxon>Bacillota</taxon>
        <taxon>Bacilli</taxon>
        <taxon>Lactobacillales</taxon>
        <taxon>Enterococcaceae</taxon>
        <taxon>Enterococcus</taxon>
    </lineage>
</organism>
<dbReference type="InterPro" id="IPR009057">
    <property type="entry name" value="Homeodomain-like_sf"/>
</dbReference>
<protein>
    <submittedName>
        <fullName evidence="2">Transposase</fullName>
    </submittedName>
</protein>
<accession>A0ABV9M6T0</accession>
<feature type="domain" description="Insertion element IS150 protein InsJ-like helix-turn-helix" evidence="1">
    <location>
        <begin position="15"/>
        <end position="60"/>
    </location>
</feature>
<sequence>MSKARKTTFEEPIEIVHDCLMNQRNYGQMAIKYQVSYQQVRNWVLKYEAMGEIGLQDRRGHRAGTIPSRTPEGTMHDQLAIQERRIKQLEMENNLLKKVRAFERMWN</sequence>
<reference evidence="3" key="1">
    <citation type="journal article" date="2019" name="Int. J. Syst. Evol. Microbiol.">
        <title>The Global Catalogue of Microorganisms (GCM) 10K type strain sequencing project: providing services to taxonomists for standard genome sequencing and annotation.</title>
        <authorList>
            <consortium name="The Broad Institute Genomics Platform"/>
            <consortium name="The Broad Institute Genome Sequencing Center for Infectious Disease"/>
            <person name="Wu L."/>
            <person name="Ma J."/>
        </authorList>
    </citation>
    <scope>NUCLEOTIDE SEQUENCE [LARGE SCALE GENOMIC DNA]</scope>
    <source>
        <strain evidence="3">CGMCC 1.19061</strain>
    </source>
</reference>
<dbReference type="InterPro" id="IPR036388">
    <property type="entry name" value="WH-like_DNA-bd_sf"/>
</dbReference>
<evidence type="ECO:0000313" key="2">
    <source>
        <dbReference type="EMBL" id="MFC4711079.1"/>
    </source>
</evidence>
<dbReference type="SUPFAM" id="SSF46689">
    <property type="entry name" value="Homeodomain-like"/>
    <property type="match status" value="1"/>
</dbReference>
<proteinExistence type="predicted"/>
<comment type="caution">
    <text evidence="2">The sequence shown here is derived from an EMBL/GenBank/DDBJ whole genome shotgun (WGS) entry which is preliminary data.</text>
</comment>
<evidence type="ECO:0000259" key="1">
    <source>
        <dbReference type="Pfam" id="PF13518"/>
    </source>
</evidence>
<dbReference type="InterPro" id="IPR055247">
    <property type="entry name" value="InsJ-like_HTH"/>
</dbReference>
<dbReference type="Gene3D" id="1.10.10.10">
    <property type="entry name" value="Winged helix-like DNA-binding domain superfamily/Winged helix DNA-binding domain"/>
    <property type="match status" value="1"/>
</dbReference>
<dbReference type="RefSeq" id="WP_379967279.1">
    <property type="nucleotide sequence ID" value="NZ_JBHSGT010000063.1"/>
</dbReference>